<dbReference type="InterPro" id="IPR035093">
    <property type="entry name" value="RelE/ParE_toxin_dom_sf"/>
</dbReference>
<dbReference type="AlphaFoldDB" id="A0A1W1BB44"/>
<dbReference type="Pfam" id="PF24732">
    <property type="entry name" value="ParE_like"/>
    <property type="match status" value="1"/>
</dbReference>
<dbReference type="SUPFAM" id="SSF143011">
    <property type="entry name" value="RelE-like"/>
    <property type="match status" value="1"/>
</dbReference>
<dbReference type="EMBL" id="FPHB01000011">
    <property type="protein sequence ID" value="SFV50695.1"/>
    <property type="molecule type" value="Genomic_DNA"/>
</dbReference>
<dbReference type="Gene3D" id="3.30.2310.20">
    <property type="entry name" value="RelE-like"/>
    <property type="match status" value="1"/>
</dbReference>
<evidence type="ECO:0000259" key="1">
    <source>
        <dbReference type="Pfam" id="PF24732"/>
    </source>
</evidence>
<gene>
    <name evidence="2" type="ORF">MNB_SM-7-1150</name>
</gene>
<organism evidence="2">
    <name type="scientific">hydrothermal vent metagenome</name>
    <dbReference type="NCBI Taxonomy" id="652676"/>
    <lineage>
        <taxon>unclassified sequences</taxon>
        <taxon>metagenomes</taxon>
        <taxon>ecological metagenomes</taxon>
    </lineage>
</organism>
<reference evidence="2" key="1">
    <citation type="submission" date="2016-10" db="EMBL/GenBank/DDBJ databases">
        <authorList>
            <person name="de Groot N.N."/>
        </authorList>
    </citation>
    <scope>NUCLEOTIDE SEQUENCE</scope>
</reference>
<sequence length="92" mass="11330">MKINHHSLFEKDLAKISDASLLALYEKTMKLFYDNKNHPSLHTKHITCKREKYLYSIRVSKEYRILYIDYKTHIELFRFVNHKKYERLIKHC</sequence>
<proteinExistence type="predicted"/>
<name>A0A1W1BB44_9ZZZZ</name>
<accession>A0A1W1BB44</accession>
<protein>
    <recommendedName>
        <fullName evidence="1">ParE-like toxin domain-containing protein</fullName>
    </recommendedName>
</protein>
<feature type="domain" description="ParE-like toxin" evidence="1">
    <location>
        <begin position="29"/>
        <end position="87"/>
    </location>
</feature>
<dbReference type="InterPro" id="IPR056925">
    <property type="entry name" value="ParE-like"/>
</dbReference>
<evidence type="ECO:0000313" key="2">
    <source>
        <dbReference type="EMBL" id="SFV50695.1"/>
    </source>
</evidence>